<dbReference type="AlphaFoldDB" id="A0A5R9A349"/>
<evidence type="ECO:0000313" key="12">
    <source>
        <dbReference type="Proteomes" id="UP000306544"/>
    </source>
</evidence>
<accession>A0A5R9A349</accession>
<dbReference type="Proteomes" id="UP000306544">
    <property type="component" value="Unassembled WGS sequence"/>
</dbReference>
<reference evidence="11 12" key="1">
    <citation type="submission" date="2019-05" db="EMBL/GenBank/DDBJ databases">
        <title>Nesterenkonia sp. GY239, isolated from the Southern Atlantic Ocean.</title>
        <authorList>
            <person name="Zhang G."/>
        </authorList>
    </citation>
    <scope>NUCLEOTIDE SEQUENCE [LARGE SCALE GENOMIC DNA]</scope>
    <source>
        <strain evidence="11 12">GY239</strain>
    </source>
</reference>
<evidence type="ECO:0000256" key="8">
    <source>
        <dbReference type="ARBA" id="ARBA00023136"/>
    </source>
</evidence>
<comment type="caution">
    <text evidence="11">The sequence shown here is derived from an EMBL/GenBank/DDBJ whole genome shotgun (WGS) entry which is preliminary data.</text>
</comment>
<dbReference type="GO" id="GO:1902600">
    <property type="term" value="P:proton transmembrane transport"/>
    <property type="evidence" value="ECO:0007669"/>
    <property type="project" value="InterPro"/>
</dbReference>
<proteinExistence type="predicted"/>
<keyword evidence="3" id="KW-0050">Antiport</keyword>
<keyword evidence="7" id="KW-0406">Ion transport</keyword>
<keyword evidence="6 9" id="KW-1133">Transmembrane helix</keyword>
<sequence>MDVNVVLALFAGFVVLFSLFSTLWQRLSLPAPTLCLAFGVLLGPFALDVMRLEDFGPPPSTLLEQAARITLALSLAGIALRLPHGYWRRNIRWIAVIIGLGMAGMLLVAAGVLWAGLQVPLFAALLLAAVLTPTDPVVTTPIVTGPLAEKRIPEKIRHNLSAESGINDGLAHFFVMLAVLLFTGSATAPQELVAVLTWEILGGALFGLGTGFLMGHLFIYVKNRGLMDQSSYLVFVVPFSLLVLGGAELLNTEGLLTVFLAAAVFAQVIPERDEAEEDRIDDAVNQLLLLPAFILLGLALPIEQWIQQGWLVALIIVAAVVLRRLVTLWTLRPLLKPLHNRSETLFLSWFGPIGISTLYYALVAQKHTGHPEIFVWATLAITASVLLHGTSTGILSRWLQLHDMPSGATSRQRH</sequence>
<evidence type="ECO:0000256" key="2">
    <source>
        <dbReference type="ARBA" id="ARBA00022448"/>
    </source>
</evidence>
<feature type="domain" description="Cation/H+ exchanger transmembrane" evidence="10">
    <location>
        <begin position="17"/>
        <end position="397"/>
    </location>
</feature>
<evidence type="ECO:0000256" key="9">
    <source>
        <dbReference type="SAM" id="Phobius"/>
    </source>
</evidence>
<evidence type="ECO:0000256" key="1">
    <source>
        <dbReference type="ARBA" id="ARBA00004651"/>
    </source>
</evidence>
<keyword evidence="5 9" id="KW-0812">Transmembrane</keyword>
<feature type="transmembrane region" description="Helical" evidence="9">
    <location>
        <begin position="62"/>
        <end position="82"/>
    </location>
</feature>
<keyword evidence="12" id="KW-1185">Reference proteome</keyword>
<feature type="transmembrane region" description="Helical" evidence="9">
    <location>
        <begin position="200"/>
        <end position="220"/>
    </location>
</feature>
<gene>
    <name evidence="11" type="ORF">FEF27_10900</name>
</gene>
<feature type="transmembrane region" description="Helical" evidence="9">
    <location>
        <begin position="121"/>
        <end position="148"/>
    </location>
</feature>
<evidence type="ECO:0000256" key="3">
    <source>
        <dbReference type="ARBA" id="ARBA00022449"/>
    </source>
</evidence>
<feature type="transmembrane region" description="Helical" evidence="9">
    <location>
        <begin position="169"/>
        <end position="188"/>
    </location>
</feature>
<dbReference type="OrthoDB" id="4174405at2"/>
<dbReference type="Pfam" id="PF00999">
    <property type="entry name" value="Na_H_Exchanger"/>
    <property type="match status" value="1"/>
</dbReference>
<protein>
    <submittedName>
        <fullName evidence="11">Sodium:proton exchanger</fullName>
    </submittedName>
</protein>
<feature type="transmembrane region" description="Helical" evidence="9">
    <location>
        <begin position="343"/>
        <end position="361"/>
    </location>
</feature>
<dbReference type="PANTHER" id="PTHR32507:SF8">
    <property type="entry name" value="CNH1P"/>
    <property type="match status" value="1"/>
</dbReference>
<keyword evidence="2" id="KW-0813">Transport</keyword>
<keyword evidence="4" id="KW-1003">Cell membrane</keyword>
<dbReference type="Gene3D" id="1.20.1530.20">
    <property type="match status" value="1"/>
</dbReference>
<dbReference type="GO" id="GO:0015297">
    <property type="term" value="F:antiporter activity"/>
    <property type="evidence" value="ECO:0007669"/>
    <property type="project" value="UniProtKB-KW"/>
</dbReference>
<comment type="subcellular location">
    <subcellularLocation>
        <location evidence="1">Cell membrane</location>
        <topology evidence="1">Multi-pass membrane protein</topology>
    </subcellularLocation>
</comment>
<evidence type="ECO:0000259" key="10">
    <source>
        <dbReference type="Pfam" id="PF00999"/>
    </source>
</evidence>
<feature type="transmembrane region" description="Helical" evidence="9">
    <location>
        <begin position="308"/>
        <end position="331"/>
    </location>
</feature>
<evidence type="ECO:0000256" key="5">
    <source>
        <dbReference type="ARBA" id="ARBA00022692"/>
    </source>
</evidence>
<organism evidence="11 12">
    <name type="scientific">Nesterenkonia sphaerica</name>
    <dbReference type="NCBI Taxonomy" id="1804988"/>
    <lineage>
        <taxon>Bacteria</taxon>
        <taxon>Bacillati</taxon>
        <taxon>Actinomycetota</taxon>
        <taxon>Actinomycetes</taxon>
        <taxon>Micrococcales</taxon>
        <taxon>Micrococcaceae</taxon>
        <taxon>Nesterenkonia</taxon>
    </lineage>
</organism>
<dbReference type="InterPro" id="IPR038770">
    <property type="entry name" value="Na+/solute_symporter_sf"/>
</dbReference>
<feature type="transmembrane region" description="Helical" evidence="9">
    <location>
        <begin position="6"/>
        <end position="24"/>
    </location>
</feature>
<feature type="transmembrane region" description="Helical" evidence="9">
    <location>
        <begin position="31"/>
        <end position="50"/>
    </location>
</feature>
<feature type="transmembrane region" description="Helical" evidence="9">
    <location>
        <begin position="373"/>
        <end position="395"/>
    </location>
</feature>
<dbReference type="EMBL" id="VAWA01000016">
    <property type="protein sequence ID" value="TLP73113.1"/>
    <property type="molecule type" value="Genomic_DNA"/>
</dbReference>
<dbReference type="InterPro" id="IPR006153">
    <property type="entry name" value="Cation/H_exchanger_TM"/>
</dbReference>
<evidence type="ECO:0000256" key="7">
    <source>
        <dbReference type="ARBA" id="ARBA00023065"/>
    </source>
</evidence>
<evidence type="ECO:0000256" key="6">
    <source>
        <dbReference type="ARBA" id="ARBA00022989"/>
    </source>
</evidence>
<feature type="transmembrane region" description="Helical" evidence="9">
    <location>
        <begin position="232"/>
        <end position="249"/>
    </location>
</feature>
<evidence type="ECO:0000313" key="11">
    <source>
        <dbReference type="EMBL" id="TLP73113.1"/>
    </source>
</evidence>
<dbReference type="PANTHER" id="PTHR32507">
    <property type="entry name" value="NA(+)/H(+) ANTIPORTER 1"/>
    <property type="match status" value="1"/>
</dbReference>
<feature type="transmembrane region" description="Helical" evidence="9">
    <location>
        <begin position="94"/>
        <end position="115"/>
    </location>
</feature>
<keyword evidence="8 9" id="KW-0472">Membrane</keyword>
<dbReference type="RefSeq" id="WP_138170890.1">
    <property type="nucleotide sequence ID" value="NZ_VAWA01000016.1"/>
</dbReference>
<feature type="transmembrane region" description="Helical" evidence="9">
    <location>
        <begin position="283"/>
        <end position="302"/>
    </location>
</feature>
<evidence type="ECO:0000256" key="4">
    <source>
        <dbReference type="ARBA" id="ARBA00022475"/>
    </source>
</evidence>
<name>A0A5R9A349_9MICC</name>
<dbReference type="GO" id="GO:0005886">
    <property type="term" value="C:plasma membrane"/>
    <property type="evidence" value="ECO:0007669"/>
    <property type="project" value="UniProtKB-SubCell"/>
</dbReference>